<keyword evidence="4" id="KW-1185">Reference proteome</keyword>
<keyword evidence="1" id="KW-0732">Signal</keyword>
<evidence type="ECO:0000259" key="2">
    <source>
        <dbReference type="Pfam" id="PF03781"/>
    </source>
</evidence>
<dbReference type="RefSeq" id="WP_093285178.1">
    <property type="nucleotide sequence ID" value="NZ_FOFS01000007.1"/>
</dbReference>
<feature type="chain" id="PRO_5011542810" evidence="1">
    <location>
        <begin position="24"/>
        <end position="292"/>
    </location>
</feature>
<dbReference type="SUPFAM" id="SSF56436">
    <property type="entry name" value="C-type lectin-like"/>
    <property type="match status" value="1"/>
</dbReference>
<dbReference type="Proteomes" id="UP000199233">
    <property type="component" value="Unassembled WGS sequence"/>
</dbReference>
<dbReference type="Pfam" id="PF03781">
    <property type="entry name" value="FGE-sulfatase"/>
    <property type="match status" value="1"/>
</dbReference>
<dbReference type="PANTHER" id="PTHR23150">
    <property type="entry name" value="SULFATASE MODIFYING FACTOR 1, 2"/>
    <property type="match status" value="1"/>
</dbReference>
<accession>A0A1H9GCS3</accession>
<dbReference type="STRING" id="489703.SAMN04488038_10713"/>
<dbReference type="Gene3D" id="3.90.1580.10">
    <property type="entry name" value="paralog of FGE (formylglycine-generating enzyme)"/>
    <property type="match status" value="1"/>
</dbReference>
<feature type="signal peptide" evidence="1">
    <location>
        <begin position="1"/>
        <end position="23"/>
    </location>
</feature>
<evidence type="ECO:0000313" key="3">
    <source>
        <dbReference type="EMBL" id="SEQ47568.1"/>
    </source>
</evidence>
<evidence type="ECO:0000256" key="1">
    <source>
        <dbReference type="SAM" id="SignalP"/>
    </source>
</evidence>
<dbReference type="OrthoDB" id="9768004at2"/>
<sequence length="292" mass="32175">MKKPSLLLLALCLCWLLPGAARAACSTQSLGETEAHLPIFRDCEQAPEMVLLPAGSFLMGNDSGAGNGYDLPLHEVRVNAFAIGRHEVTRGQWQACVRDKVCESLPDGAGDPRLPAAQLSWKQAQRYLQWLSVRSDHHYRLPSEAEWEYAARAGTQTQYSWGNLSRSACSYANSFDRSGRAAYPAWNWDIDCDDGYAQTAPVGSFAANAWGLYDMLGNVWEWVQDCWNPDYRGAPSDARAWLAGDCGKRVNRGGGWGNHPRSLKVFNRDADGVDSFSDGLGFRVARDVPAAK</sequence>
<dbReference type="InterPro" id="IPR051043">
    <property type="entry name" value="Sulfatase_Mod_Factor_Kinase"/>
</dbReference>
<organism evidence="3 4">
    <name type="scientific">Solimonas aquatica</name>
    <dbReference type="NCBI Taxonomy" id="489703"/>
    <lineage>
        <taxon>Bacteria</taxon>
        <taxon>Pseudomonadati</taxon>
        <taxon>Pseudomonadota</taxon>
        <taxon>Gammaproteobacteria</taxon>
        <taxon>Nevskiales</taxon>
        <taxon>Nevskiaceae</taxon>
        <taxon>Solimonas</taxon>
    </lineage>
</organism>
<gene>
    <name evidence="3" type="ORF">SAMN04488038_10713</name>
</gene>
<dbReference type="GO" id="GO:0120147">
    <property type="term" value="F:formylglycine-generating oxidase activity"/>
    <property type="evidence" value="ECO:0007669"/>
    <property type="project" value="TreeGrafter"/>
</dbReference>
<reference evidence="3 4" key="1">
    <citation type="submission" date="2016-10" db="EMBL/GenBank/DDBJ databases">
        <authorList>
            <person name="de Groot N.N."/>
        </authorList>
    </citation>
    <scope>NUCLEOTIDE SEQUENCE [LARGE SCALE GENOMIC DNA]</scope>
    <source>
        <strain evidence="3 4">DSM 25927</strain>
    </source>
</reference>
<dbReference type="InterPro" id="IPR042095">
    <property type="entry name" value="SUMF_sf"/>
</dbReference>
<dbReference type="AlphaFoldDB" id="A0A1H9GCS3"/>
<dbReference type="InterPro" id="IPR016187">
    <property type="entry name" value="CTDL_fold"/>
</dbReference>
<dbReference type="EMBL" id="FOFS01000007">
    <property type="protein sequence ID" value="SEQ47568.1"/>
    <property type="molecule type" value="Genomic_DNA"/>
</dbReference>
<evidence type="ECO:0000313" key="4">
    <source>
        <dbReference type="Proteomes" id="UP000199233"/>
    </source>
</evidence>
<proteinExistence type="predicted"/>
<name>A0A1H9GCS3_9GAMM</name>
<dbReference type="PANTHER" id="PTHR23150:SF35">
    <property type="entry name" value="BLL6746 PROTEIN"/>
    <property type="match status" value="1"/>
</dbReference>
<protein>
    <submittedName>
        <fullName evidence="3">Formylglycine-generating enzyme, required for sulfatase activity, contains SUMF1/FGE domain</fullName>
    </submittedName>
</protein>
<feature type="domain" description="Sulfatase-modifying factor enzyme-like" evidence="2">
    <location>
        <begin position="46"/>
        <end position="286"/>
    </location>
</feature>
<dbReference type="InterPro" id="IPR005532">
    <property type="entry name" value="SUMF_dom"/>
</dbReference>